<evidence type="ECO:0000256" key="2">
    <source>
        <dbReference type="ARBA" id="ARBA00013251"/>
    </source>
</evidence>
<dbReference type="SMART" id="SM00471">
    <property type="entry name" value="HDc"/>
    <property type="match status" value="1"/>
</dbReference>
<evidence type="ECO:0000256" key="5">
    <source>
        <dbReference type="PROSITE-ProRule" id="PRU00182"/>
    </source>
</evidence>
<sequence length="685" mass="77368">MAVPTIALYASPASTVCSSPYSSFDFDFNNRSSSTSTATASSSHKPIVGGLSCLFSYGALEESKTSEDNNLNNSSSSYYYSCLKRDHYYQSPVSVIQGPYSLTSTTPSMRFSPERDGCSFRVGTRRLFKGIVTHAIGSCVDYSPDFRSRVNLAEELTFVMDDNNLEEVAPEAYAKDMLLDAQLKHNIFNDDLVVKAFYEAEKAHKGQMRASGDPYLQHCVETACLLATIGADAMVVSAGLLHDTLDDSFMNYDYILQSFGPGLADLVEGVSKLSQMSKLARESNTATKTVEADRMHTMFLAMADARAVLIKLADRLHNMMTLDALPLCKQYRFAKETMEIFAPLANRLGIVSWKEQLENLCFKYINPNRYKDLSSQLMKSFDDEMVTSAAEKLEQALKDGSISYHVLYGRHKSLYSIHCKMLKKKLSMDEIHDIHGLRLIVENVEDCYKALDLVHGLWPVVPGKFKDYINQPKCNGYRSLHTVVMGKGLVPLEVQIRTKEMHSQAEYGFAAHWRYKEGDRMHSSFVLQMVEWARWVVTWQCEIMMKDQSSIGYTDAMKPPCKFPFHSEDCPHSYKPSCGSDGPVFVIVIENNKMSVQEFPANSTVKDLVDVRYGFSVKEVMPKVNHEVVNDFNCKLRMGDVVELGPKLPDKSLTEYREEIQRMYEIGQPATSRQRIAGNRVGWRR</sequence>
<dbReference type="FunFam" id="3.30.460.10:FF:000001">
    <property type="entry name" value="GTP pyrophosphokinase RelA"/>
    <property type="match status" value="1"/>
</dbReference>
<dbReference type="FunFam" id="1.10.3210.10:FF:000001">
    <property type="entry name" value="GTP pyrophosphokinase RelA"/>
    <property type="match status" value="1"/>
</dbReference>
<dbReference type="InterPro" id="IPR007685">
    <property type="entry name" value="RelA_SpoT"/>
</dbReference>
<dbReference type="InterPro" id="IPR043519">
    <property type="entry name" value="NT_sf"/>
</dbReference>
<dbReference type="PROSITE" id="PS51831">
    <property type="entry name" value="HD"/>
    <property type="match status" value="1"/>
</dbReference>
<feature type="domain" description="HD" evidence="6">
    <location>
        <begin position="215"/>
        <end position="319"/>
    </location>
</feature>
<reference evidence="7" key="1">
    <citation type="submission" date="2022-06" db="EMBL/GenBank/DDBJ databases">
        <title>Uncovering the hologenomic basis of an extraordinary plant invasion.</title>
        <authorList>
            <person name="Bieker V.C."/>
            <person name="Martin M.D."/>
            <person name="Gilbert T."/>
            <person name="Hodgins K."/>
            <person name="Battlay P."/>
            <person name="Petersen B."/>
            <person name="Wilson J."/>
        </authorList>
    </citation>
    <scope>NUCLEOTIDE SEQUENCE</scope>
    <source>
        <strain evidence="7">AA19_3_7</strain>
        <tissue evidence="7">Leaf</tissue>
    </source>
</reference>
<proteinExistence type="inferred from homology"/>
<dbReference type="AlphaFoldDB" id="A0AAD5C5R3"/>
<gene>
    <name evidence="7" type="ORF">M8C21_000560</name>
</gene>
<dbReference type="GO" id="GO:0015969">
    <property type="term" value="P:guanosine tetraphosphate metabolic process"/>
    <property type="evidence" value="ECO:0007669"/>
    <property type="project" value="InterPro"/>
</dbReference>
<evidence type="ECO:0000313" key="8">
    <source>
        <dbReference type="Proteomes" id="UP001206925"/>
    </source>
</evidence>
<dbReference type="GO" id="GO:0003723">
    <property type="term" value="F:RNA binding"/>
    <property type="evidence" value="ECO:0007669"/>
    <property type="project" value="UniProtKB-KW"/>
</dbReference>
<dbReference type="SMART" id="SM00954">
    <property type="entry name" value="RelA_SpoT"/>
    <property type="match status" value="1"/>
</dbReference>
<keyword evidence="3" id="KW-0346">Stress response</keyword>
<evidence type="ECO:0000256" key="4">
    <source>
        <dbReference type="ARBA" id="ARBA00023134"/>
    </source>
</evidence>
<evidence type="ECO:0000256" key="3">
    <source>
        <dbReference type="ARBA" id="ARBA00023016"/>
    </source>
</evidence>
<dbReference type="Pfam" id="PF04607">
    <property type="entry name" value="RelA_SpoT"/>
    <property type="match status" value="1"/>
</dbReference>
<protein>
    <recommendedName>
        <fullName evidence="2">GTP diphosphokinase</fullName>
        <ecNumber evidence="2">2.7.6.5</ecNumber>
    </recommendedName>
</protein>
<dbReference type="CDD" id="cd00077">
    <property type="entry name" value="HDc"/>
    <property type="match status" value="1"/>
</dbReference>
<dbReference type="Gene3D" id="1.10.3210.10">
    <property type="entry name" value="Hypothetical protein af1432"/>
    <property type="match status" value="1"/>
</dbReference>
<dbReference type="Pfam" id="PF13328">
    <property type="entry name" value="HD_4"/>
    <property type="match status" value="1"/>
</dbReference>
<organism evidence="7 8">
    <name type="scientific">Ambrosia artemisiifolia</name>
    <name type="common">Common ragweed</name>
    <dbReference type="NCBI Taxonomy" id="4212"/>
    <lineage>
        <taxon>Eukaryota</taxon>
        <taxon>Viridiplantae</taxon>
        <taxon>Streptophyta</taxon>
        <taxon>Embryophyta</taxon>
        <taxon>Tracheophyta</taxon>
        <taxon>Spermatophyta</taxon>
        <taxon>Magnoliopsida</taxon>
        <taxon>eudicotyledons</taxon>
        <taxon>Gunneridae</taxon>
        <taxon>Pentapetalae</taxon>
        <taxon>asterids</taxon>
        <taxon>campanulids</taxon>
        <taxon>Asterales</taxon>
        <taxon>Asteraceae</taxon>
        <taxon>Asteroideae</taxon>
        <taxon>Heliantheae alliance</taxon>
        <taxon>Heliantheae</taxon>
        <taxon>Ambrosia</taxon>
    </lineage>
</organism>
<keyword evidence="4" id="KW-0547">Nucleotide-binding</keyword>
<name>A0AAD5C5R3_AMBAR</name>
<dbReference type="SUPFAM" id="SSF109604">
    <property type="entry name" value="HD-domain/PDEase-like"/>
    <property type="match status" value="1"/>
</dbReference>
<dbReference type="PANTHER" id="PTHR21262">
    <property type="entry name" value="GUANOSINE-3',5'-BIS DIPHOSPHATE 3'-PYROPHOSPHOHYDROLASE"/>
    <property type="match status" value="1"/>
</dbReference>
<dbReference type="InterPro" id="IPR003607">
    <property type="entry name" value="HD/PDEase_dom"/>
</dbReference>
<dbReference type="Proteomes" id="UP001206925">
    <property type="component" value="Unassembled WGS sequence"/>
</dbReference>
<dbReference type="EC" id="2.7.6.5" evidence="2"/>
<dbReference type="EMBL" id="JAMZMK010009435">
    <property type="protein sequence ID" value="KAI7735798.1"/>
    <property type="molecule type" value="Genomic_DNA"/>
</dbReference>
<dbReference type="PANTHER" id="PTHR21262:SF37">
    <property type="entry name" value="RELA_SPOT-RELATED"/>
    <property type="match status" value="1"/>
</dbReference>
<dbReference type="SUPFAM" id="SSF81301">
    <property type="entry name" value="Nucleotidyltransferase"/>
    <property type="match status" value="1"/>
</dbReference>
<comment type="caution">
    <text evidence="7">The sequence shown here is derived from an EMBL/GenBank/DDBJ whole genome shotgun (WGS) entry which is preliminary data.</text>
</comment>
<keyword evidence="8" id="KW-1185">Reference proteome</keyword>
<dbReference type="Gene3D" id="3.30.460.10">
    <property type="entry name" value="Beta Polymerase, domain 2"/>
    <property type="match status" value="1"/>
</dbReference>
<accession>A0AAD5C5R3</accession>
<keyword evidence="5" id="KW-0694">RNA-binding</keyword>
<evidence type="ECO:0000313" key="7">
    <source>
        <dbReference type="EMBL" id="KAI7735798.1"/>
    </source>
</evidence>
<dbReference type="GO" id="GO:0005525">
    <property type="term" value="F:GTP binding"/>
    <property type="evidence" value="ECO:0007669"/>
    <property type="project" value="UniProtKB-KW"/>
</dbReference>
<dbReference type="GO" id="GO:0008728">
    <property type="term" value="F:GTP diphosphokinase activity"/>
    <property type="evidence" value="ECO:0007669"/>
    <property type="project" value="UniProtKB-EC"/>
</dbReference>
<evidence type="ECO:0000259" key="6">
    <source>
        <dbReference type="PROSITE" id="PS51831"/>
    </source>
</evidence>
<dbReference type="PROSITE" id="PS50889">
    <property type="entry name" value="S4"/>
    <property type="match status" value="1"/>
</dbReference>
<dbReference type="GO" id="GO:0009507">
    <property type="term" value="C:chloroplast"/>
    <property type="evidence" value="ECO:0007669"/>
    <property type="project" value="TreeGrafter"/>
</dbReference>
<dbReference type="CDD" id="cd05399">
    <property type="entry name" value="NT_Rel-Spo_like"/>
    <property type="match status" value="1"/>
</dbReference>
<evidence type="ECO:0000256" key="1">
    <source>
        <dbReference type="ARBA" id="ARBA00007476"/>
    </source>
</evidence>
<comment type="similarity">
    <text evidence="1">Belongs to the RelA/SpoT family.</text>
</comment>
<dbReference type="InterPro" id="IPR006674">
    <property type="entry name" value="HD_domain"/>
</dbReference>
<keyword evidence="4" id="KW-0342">GTP-binding</keyword>